<evidence type="ECO:0000256" key="11">
    <source>
        <dbReference type="RuleBase" id="RU361199"/>
    </source>
</evidence>
<dbReference type="InterPro" id="IPR050843">
    <property type="entry name" value="Glycosyl_Hydrlase_38"/>
</dbReference>
<evidence type="ECO:0000256" key="7">
    <source>
        <dbReference type="ARBA" id="ARBA00022833"/>
    </source>
</evidence>
<dbReference type="SMART" id="SM00872">
    <property type="entry name" value="Alpha-mann_mid"/>
    <property type="match status" value="1"/>
</dbReference>
<dbReference type="InterPro" id="IPR011682">
    <property type="entry name" value="Glyco_hydro_38_C"/>
</dbReference>
<keyword evidence="4 11" id="KW-0479">Metal-binding</keyword>
<gene>
    <name evidence="13" type="ORF">HERILL_LOCUS8243</name>
</gene>
<dbReference type="GO" id="GO:0006013">
    <property type="term" value="P:mannose metabolic process"/>
    <property type="evidence" value="ECO:0007669"/>
    <property type="project" value="InterPro"/>
</dbReference>
<organism evidence="13 14">
    <name type="scientific">Hermetia illucens</name>
    <name type="common">Black soldier fly</name>
    <dbReference type="NCBI Taxonomy" id="343691"/>
    <lineage>
        <taxon>Eukaryota</taxon>
        <taxon>Metazoa</taxon>
        <taxon>Ecdysozoa</taxon>
        <taxon>Arthropoda</taxon>
        <taxon>Hexapoda</taxon>
        <taxon>Insecta</taxon>
        <taxon>Pterygota</taxon>
        <taxon>Neoptera</taxon>
        <taxon>Endopterygota</taxon>
        <taxon>Diptera</taxon>
        <taxon>Brachycera</taxon>
        <taxon>Stratiomyomorpha</taxon>
        <taxon>Stratiomyidae</taxon>
        <taxon>Hermetiinae</taxon>
        <taxon>Hermetia</taxon>
    </lineage>
</organism>
<comment type="similarity">
    <text evidence="2 11">Belongs to the glycosyl hydrolase 38 family.</text>
</comment>
<dbReference type="InterPro" id="IPR013780">
    <property type="entry name" value="Glyco_hydro_b"/>
</dbReference>
<dbReference type="InParanoid" id="A0A7R8YU33"/>
<evidence type="ECO:0000256" key="5">
    <source>
        <dbReference type="ARBA" id="ARBA00022729"/>
    </source>
</evidence>
<keyword evidence="7 11" id="KW-0862">Zinc</keyword>
<keyword evidence="8" id="KW-1015">Disulfide bond</keyword>
<name>A0A7R8YU33_HERIL</name>
<dbReference type="FunFam" id="3.20.110.10:FF:000001">
    <property type="entry name" value="Alpha-mannosidase"/>
    <property type="match status" value="1"/>
</dbReference>
<dbReference type="EMBL" id="LR899011">
    <property type="protein sequence ID" value="CAD7085397.1"/>
    <property type="molecule type" value="Genomic_DNA"/>
</dbReference>
<comment type="catalytic activity">
    <reaction evidence="1">
        <text>Hydrolysis of terminal, non-reducing alpha-D-mannose residues in alpha-D-mannosides.</text>
        <dbReference type="EC" id="3.2.1.24"/>
    </reaction>
</comment>
<dbReference type="Gene3D" id="2.60.40.1360">
    <property type="match status" value="1"/>
</dbReference>
<dbReference type="PANTHER" id="PTHR11607">
    <property type="entry name" value="ALPHA-MANNOSIDASE"/>
    <property type="match status" value="1"/>
</dbReference>
<dbReference type="InterPro" id="IPR000602">
    <property type="entry name" value="Glyco_hydro_38_N"/>
</dbReference>
<feature type="signal peptide" evidence="11">
    <location>
        <begin position="1"/>
        <end position="17"/>
    </location>
</feature>
<dbReference type="FunFam" id="1.20.1270.50:FF:000002">
    <property type="entry name" value="Alpha-mannosidase"/>
    <property type="match status" value="1"/>
</dbReference>
<protein>
    <recommendedName>
        <fullName evidence="3 11">Alpha-mannosidase</fullName>
        <ecNumber evidence="11">3.2.1.-</ecNumber>
    </recommendedName>
</protein>
<dbReference type="GO" id="GO:0005764">
    <property type="term" value="C:lysosome"/>
    <property type="evidence" value="ECO:0007669"/>
    <property type="project" value="TreeGrafter"/>
</dbReference>
<evidence type="ECO:0000256" key="3">
    <source>
        <dbReference type="ARBA" id="ARBA00012752"/>
    </source>
</evidence>
<evidence type="ECO:0000259" key="12">
    <source>
        <dbReference type="SMART" id="SM00872"/>
    </source>
</evidence>
<dbReference type="Pfam" id="PF17677">
    <property type="entry name" value="Glyco_hydro38C2"/>
    <property type="match status" value="1"/>
</dbReference>
<dbReference type="CDD" id="cd10810">
    <property type="entry name" value="GH38N_AMII_LAM_like"/>
    <property type="match status" value="1"/>
</dbReference>
<evidence type="ECO:0000256" key="8">
    <source>
        <dbReference type="ARBA" id="ARBA00023157"/>
    </source>
</evidence>
<evidence type="ECO:0000256" key="10">
    <source>
        <dbReference type="ARBA" id="ARBA00023295"/>
    </source>
</evidence>
<dbReference type="InterPro" id="IPR041147">
    <property type="entry name" value="GH38_C"/>
</dbReference>
<evidence type="ECO:0000313" key="14">
    <source>
        <dbReference type="Proteomes" id="UP000594454"/>
    </source>
</evidence>
<accession>A0A7R8YU33</accession>
<dbReference type="Gene3D" id="2.70.98.30">
    <property type="entry name" value="Golgi alpha-mannosidase II, domain 4"/>
    <property type="match status" value="1"/>
</dbReference>
<feature type="chain" id="PRO_5031594154" description="Alpha-mannosidase" evidence="11">
    <location>
        <begin position="18"/>
        <end position="1132"/>
    </location>
</feature>
<evidence type="ECO:0000256" key="9">
    <source>
        <dbReference type="ARBA" id="ARBA00023180"/>
    </source>
</evidence>
<dbReference type="Gene3D" id="2.60.40.1180">
    <property type="entry name" value="Golgi alpha-mannosidase II"/>
    <property type="match status" value="1"/>
</dbReference>
<dbReference type="Gene3D" id="3.20.110.10">
    <property type="entry name" value="Glycoside hydrolase 38, N terminal domain"/>
    <property type="match status" value="2"/>
</dbReference>
<dbReference type="EC" id="3.2.1.-" evidence="11"/>
<dbReference type="Proteomes" id="UP000594454">
    <property type="component" value="Chromosome 3"/>
</dbReference>
<keyword evidence="9" id="KW-0325">Glycoprotein</keyword>
<dbReference type="InterPro" id="IPR027291">
    <property type="entry name" value="Glyco_hydro_38_N_sf"/>
</dbReference>
<dbReference type="Pfam" id="PF01074">
    <property type="entry name" value="Glyco_hydro_38N"/>
    <property type="match status" value="2"/>
</dbReference>
<dbReference type="FunFam" id="1.20.1270.50:FF:000003">
    <property type="entry name" value="Alpha-mannosidase"/>
    <property type="match status" value="1"/>
</dbReference>
<evidence type="ECO:0000256" key="6">
    <source>
        <dbReference type="ARBA" id="ARBA00022801"/>
    </source>
</evidence>
<evidence type="ECO:0000256" key="4">
    <source>
        <dbReference type="ARBA" id="ARBA00022723"/>
    </source>
</evidence>
<dbReference type="InterPro" id="IPR015341">
    <property type="entry name" value="Glyco_hydro_38_cen"/>
</dbReference>
<evidence type="ECO:0000313" key="13">
    <source>
        <dbReference type="EMBL" id="CAD7085397.1"/>
    </source>
</evidence>
<dbReference type="GO" id="GO:0046872">
    <property type="term" value="F:metal ion binding"/>
    <property type="evidence" value="ECO:0007669"/>
    <property type="project" value="UniProtKB-KW"/>
</dbReference>
<dbReference type="FunFam" id="2.60.40.1180:FF:000018">
    <property type="entry name" value="Alpha-mannosidase"/>
    <property type="match status" value="1"/>
</dbReference>
<keyword evidence="6 11" id="KW-0378">Hydrolase</keyword>
<dbReference type="InterPro" id="IPR011013">
    <property type="entry name" value="Gal_mutarotase_sf_dom"/>
</dbReference>
<evidence type="ECO:0000256" key="1">
    <source>
        <dbReference type="ARBA" id="ARBA00000365"/>
    </source>
</evidence>
<sequence length="1132" mass="130722">MELTILNLVLFTTFCLSCVNCRPDLYLKNEITKTECPPREKLKHQQTCGYASCPKPASDKLNVHLVPHTHDDVGWLKTVDQYYYGSQTLIQKAGVQYIIDSVVQELLKDPKKRFIYVESAFFFKWWREQDEITQAQVKQLVNEGRLEFIGGAWSMNDEATAHYQSIIDQFSWGLRRLNDTFGICGRPKIGWQIDPFGHSREMASIFAHMGYDGLFFGRLDYEDKRQRLKTKTAEMIWQASANQGKSSNLFTGVLYNQYQPPEGFCFDILCADEPIIDGKHSPDYNVDKRISEFLSFVSKQRKYYKTNNIILTMGGDFTYQDANVYYKNLDKLIRYLVLAKSQCIGQFFSYVKNMSQHYKTKNVLITMGEDFHYQNANIWYMNLDKLIKYANEKQSNGSDINLFYSTPSCYLKALHDANEKWPTKSDDFFPYASDPHAFWTGYFTSRPTLKRFERVGNHFLQISKQLFVLTKQNKQIFESHLTFMRETMGILQHHDAITGTEKQKVAFDYAKQLAVAFRACEINSRLILNTIVSGNVKALSKSYDGEWDHQFEFKNCLNLNISQCDISENSQQFTVTVYNPLSHSTFQYVRVPVMDADYQVMDYRNIPTESQMVPVPSPINHIKYRSSNATNELVFLAAEVPPLGYKSYFISKQARFPTKFTPVVHMVSDQPPASVEENDPITIGNKYINITIDNNGLLSSVSSNGITTPVSQKFFYYDAAIGNNMAFVNRSSGAYIFRPNNTIHLIAEKASIHIFRGPAVDEIHQIFNDWISQVIRVYKNENHIEFEWMIGPIPIDDGVGKEIVTRFDSDIKSNGVFFTDSNGREEIRRKRNERDTWTPNLLEKVAVDRAQGGSSLKDGSIEIMIHRRLLHDDAFGVEEALNETAFGSGLIVRGQHYLVLGPPTGGIPSTKAQERFLQMEKLLPNWLFFSNADQWSYSEWRSNLSNIGLGISQSLPQNINLMTLEPWHTNEILLRFEHILEKEDDEQYSKPITFNLKDVLRFLKIQHVRETTLDGNMWLDEMQRLTFTPDSSEASRNEFLFRNKKLDDPNLDSIQVASKPLITTEYWHENLSQAWHRPKRTIKKSKEDIEVWNARSRALDIETLPPQDNDPAVITLSAMQIRTFIITLEPEI</sequence>
<dbReference type="GO" id="GO:0004559">
    <property type="term" value="F:alpha-mannosidase activity"/>
    <property type="evidence" value="ECO:0007669"/>
    <property type="project" value="UniProtKB-EC"/>
</dbReference>
<dbReference type="GO" id="GO:0030246">
    <property type="term" value="F:carbohydrate binding"/>
    <property type="evidence" value="ECO:0007669"/>
    <property type="project" value="InterPro"/>
</dbReference>
<dbReference type="FunFam" id="2.70.98.30:FF:000003">
    <property type="entry name" value="Alpha-mannosidase"/>
    <property type="match status" value="1"/>
</dbReference>
<dbReference type="Gene3D" id="1.20.1270.50">
    <property type="entry name" value="Glycoside hydrolase family 38, central domain"/>
    <property type="match status" value="2"/>
</dbReference>
<evidence type="ECO:0000256" key="2">
    <source>
        <dbReference type="ARBA" id="ARBA00009792"/>
    </source>
</evidence>
<dbReference type="AlphaFoldDB" id="A0A7R8YU33"/>
<dbReference type="SUPFAM" id="SSF88713">
    <property type="entry name" value="Glycoside hydrolase/deacetylase"/>
    <property type="match status" value="2"/>
</dbReference>
<comment type="cofactor">
    <cofactor evidence="11">
        <name>Zn(2+)</name>
        <dbReference type="ChEBI" id="CHEBI:29105"/>
    </cofactor>
    <text evidence="11">Binds 1 zinc ion per subunit.</text>
</comment>
<dbReference type="SUPFAM" id="SSF88688">
    <property type="entry name" value="Families 57/38 glycoside transferase middle domain"/>
    <property type="match status" value="1"/>
</dbReference>
<feature type="domain" description="Glycoside hydrolase family 38 central" evidence="12">
    <location>
        <begin position="437"/>
        <end position="513"/>
    </location>
</feature>
<dbReference type="SUPFAM" id="SSF74650">
    <property type="entry name" value="Galactose mutarotase-like"/>
    <property type="match status" value="1"/>
</dbReference>
<dbReference type="PANTHER" id="PTHR11607:SF3">
    <property type="entry name" value="LYSOSOMAL ALPHA-MANNOSIDASE"/>
    <property type="match status" value="1"/>
</dbReference>
<dbReference type="Pfam" id="PF09261">
    <property type="entry name" value="Alpha-mann_mid"/>
    <property type="match status" value="1"/>
</dbReference>
<dbReference type="Pfam" id="PF21260">
    <property type="entry name" value="Laman-like_dom"/>
    <property type="match status" value="1"/>
</dbReference>
<keyword evidence="10 11" id="KW-0326">Glycosidase</keyword>
<dbReference type="InterPro" id="IPR028995">
    <property type="entry name" value="Glyco_hydro_57/38_cen_sf"/>
</dbReference>
<reference evidence="13 14" key="1">
    <citation type="submission" date="2020-11" db="EMBL/GenBank/DDBJ databases">
        <authorList>
            <person name="Wallbank WR R."/>
            <person name="Pardo Diaz C."/>
            <person name="Kozak K."/>
            <person name="Martin S."/>
            <person name="Jiggins C."/>
            <person name="Moest M."/>
            <person name="Warren A I."/>
            <person name="Generalovic N T."/>
            <person name="Byers J.R.P. K."/>
            <person name="Montejo-Kovacevich G."/>
            <person name="Yen C E."/>
        </authorList>
    </citation>
    <scope>NUCLEOTIDE SEQUENCE [LARGE SCALE GENOMIC DNA]</scope>
</reference>
<dbReference type="FunCoup" id="A0A7R8YU33">
    <property type="interactions" value="125"/>
</dbReference>
<dbReference type="InterPro" id="IPR011330">
    <property type="entry name" value="Glyco_hydro/deAcase_b/a-brl"/>
</dbReference>
<proteinExistence type="inferred from homology"/>
<dbReference type="OrthoDB" id="2016903at2759"/>
<keyword evidence="5 11" id="KW-0732">Signal</keyword>
<keyword evidence="14" id="KW-1185">Reference proteome</keyword>
<dbReference type="Pfam" id="PF07748">
    <property type="entry name" value="Glyco_hydro_38C"/>
    <property type="match status" value="1"/>
</dbReference>
<dbReference type="InterPro" id="IPR048534">
    <property type="entry name" value="Man2a1-like_dom"/>
</dbReference>
<dbReference type="InterPro" id="IPR037094">
    <property type="entry name" value="Glyco_hydro_38_cen_sf"/>
</dbReference>